<proteinExistence type="predicted"/>
<evidence type="ECO:0000313" key="3">
    <source>
        <dbReference type="Proteomes" id="UP000214975"/>
    </source>
</evidence>
<dbReference type="EMBL" id="CP016893">
    <property type="protein sequence ID" value="AST57976.1"/>
    <property type="molecule type" value="Genomic_DNA"/>
</dbReference>
<evidence type="ECO:0000313" key="1">
    <source>
        <dbReference type="EMBL" id="AST57976.1"/>
    </source>
</evidence>
<dbReference type="OMA" id="LQEHMVK"/>
<accession>A0A231VD29</accession>
<dbReference type="RefSeq" id="WP_013297019.1">
    <property type="nucleotide sequence ID" value="NZ_CP016893.1"/>
</dbReference>
<sequence length="61" mass="6927">MPQITSKELMYLDDVLSLQEHMVKCLNDSATRLKDQQLKALCQNLASRCQNSFNSIVKNLG</sequence>
<evidence type="ECO:0000313" key="2">
    <source>
        <dbReference type="EMBL" id="OXT06083.1"/>
    </source>
</evidence>
<keyword evidence="2" id="KW-0167">Capsid protein</keyword>
<evidence type="ECO:0000313" key="4">
    <source>
        <dbReference type="Proteomes" id="UP000215301"/>
    </source>
</evidence>
<reference evidence="1 3" key="1">
    <citation type="submission" date="2016-08" db="EMBL/GenBank/DDBJ databases">
        <title>A novel genetic cassette of butanologenic Thermoanaerobacterium thermosaccharolyticum that directly convert cellulose to butanol.</title>
        <authorList>
            <person name="Li T."/>
            <person name="He J."/>
        </authorList>
    </citation>
    <scope>NUCLEOTIDE SEQUENCE [LARGE SCALE GENOMIC DNA]</scope>
    <source>
        <strain evidence="1 3">TG57</strain>
    </source>
</reference>
<dbReference type="Proteomes" id="UP000215301">
    <property type="component" value="Unassembled WGS sequence"/>
</dbReference>
<dbReference type="AlphaFoldDB" id="A0A231VD29"/>
<keyword evidence="2" id="KW-0946">Virion</keyword>
<name>A0A231VD29_THETR</name>
<protein>
    <submittedName>
        <fullName evidence="2">Spore coat protein</fullName>
    </submittedName>
</protein>
<organism evidence="2 4">
    <name type="scientific">Thermoanaerobacterium thermosaccharolyticum</name>
    <name type="common">Clostridium thermosaccharolyticum</name>
    <dbReference type="NCBI Taxonomy" id="1517"/>
    <lineage>
        <taxon>Bacteria</taxon>
        <taxon>Bacillati</taxon>
        <taxon>Bacillota</taxon>
        <taxon>Clostridia</taxon>
        <taxon>Thermoanaerobacterales</taxon>
        <taxon>Thermoanaerobacteraceae</taxon>
        <taxon>Thermoanaerobacterium</taxon>
    </lineage>
</organism>
<gene>
    <name evidence="2" type="ORF">CE561_11660</name>
    <name evidence="1" type="ORF">Thert_02025</name>
</gene>
<dbReference type="Proteomes" id="UP000214975">
    <property type="component" value="Chromosome"/>
</dbReference>
<reference evidence="2 4" key="2">
    <citation type="submission" date="2017-06" db="EMBL/GenBank/DDBJ databases">
        <title>Isolation and characterization of a thermophilic and butanogenic Thermoanaerobacterium thermosaccharolyticum M5 capable of efficient degradation of hemicellulose.</title>
        <authorList>
            <person name="Xin F."/>
            <person name="Jiang Y."/>
        </authorList>
    </citation>
    <scope>NUCLEOTIDE SEQUENCE [LARGE SCALE GENOMIC DNA]</scope>
    <source>
        <strain evidence="2 4">M5</strain>
    </source>
</reference>
<dbReference type="EMBL" id="NKHD01000039">
    <property type="protein sequence ID" value="OXT06083.1"/>
    <property type="molecule type" value="Genomic_DNA"/>
</dbReference>
<dbReference type="GeneID" id="93863371"/>